<sequence>MLNDVEDLLNINDKIEQVRNDRDQLASKLQGLKQSMASKDTELARVEVIAQDIIKAGADVGGLELLKEKYGNLRVLDELTHMVAQQTQLQASTDQLDGFDHELDELAQQSLDQFTFDDIAALNLKLRDAFAAAPQKDGTDSQSAVYDKLKSKVIDKYNDQILQKLATNWTETFDQELLEAQWDTSKFVSTSTSLVKHLRETSTKLYKLSQLYLSVEEGETHEDFNAPLHLQSTNNRNVVLWNFKSLANNFNVRFTYHFHTTSSKIETYFQFLNDYLTENLFKCINIFHDDTQGLTKPIIHEEFINYVLQPIRDKVKSTLFQNDLKTLVVLISQILATDKNLLTSFHYHGPGLVSLISDDIWEKWINYEVETANRQFINITKKPEDFSKSSLNFVKLINKIYDYLEPFYDLDFDLLVRYKLMTCSLIFMNLTSSYLDYILAVDSLTETRTKEQELYQTMAKLQHVNLVYKKVKSLSHNFIFIQLTDIVNTTESKKYNSLFQNVENDYEKVMNADMQNSIVHRIQKLLKETLRNYFKIATWSTLEMFVDEYDGDNNDGAAVPSAELVNPMNVLIRLINKLDSLDIPLSISLKVKNELLNIIVNYFIESILKLNKFNLSGLNQFLHDFESLKNILSLPTHAINHKSMSLHELIKILKIKYDPNNQQLLDPEYIKMSDFTSLREKYSIKYLRDTEIQDALYRIMYGNII</sequence>
<dbReference type="Gene3D" id="1.10.10.2270">
    <property type="entry name" value="Dsl1p vesicle tethering complex, Tip20p subunit, domain E"/>
    <property type="match status" value="1"/>
</dbReference>
<evidence type="ECO:0000313" key="2">
    <source>
        <dbReference type="EMBL" id="CAI4062734.1"/>
    </source>
</evidence>
<dbReference type="Proteomes" id="UP001162085">
    <property type="component" value="Chromosome 7"/>
</dbReference>
<name>A0ABN8WWA7_SACUV</name>
<dbReference type="EMBL" id="OX365934">
    <property type="protein sequence ID" value="CAI4062734.1"/>
    <property type="molecule type" value="Genomic_DNA"/>
</dbReference>
<dbReference type="InterPro" id="IPR042043">
    <property type="entry name" value="Tip20p_domC"/>
</dbReference>
<evidence type="ECO:0000256" key="1">
    <source>
        <dbReference type="SAM" id="Coils"/>
    </source>
</evidence>
<dbReference type="Gene3D" id="1.10.357.100">
    <property type="entry name" value="Dsl1p vesicle tethering complex, Tip20p subunit, domain C"/>
    <property type="match status" value="1"/>
</dbReference>
<keyword evidence="3" id="KW-1185">Reference proteome</keyword>
<dbReference type="InterPro" id="IPR042044">
    <property type="entry name" value="EXOC6PINT-1/Sec15/Tip20_C_dom2"/>
</dbReference>
<dbReference type="InterPro" id="IPR042041">
    <property type="entry name" value="Tip20p_domA"/>
</dbReference>
<dbReference type="InterPro" id="IPR042040">
    <property type="entry name" value="Tip20p_domE"/>
</dbReference>
<evidence type="ECO:0008006" key="4">
    <source>
        <dbReference type="Google" id="ProtNLM"/>
    </source>
</evidence>
<dbReference type="Gene3D" id="1.20.58.670">
    <property type="entry name" value="Dsl1p vesicle tethering complex, Tip20p subunit, domain D"/>
    <property type="match status" value="1"/>
</dbReference>
<evidence type="ECO:0000313" key="3">
    <source>
        <dbReference type="Proteomes" id="UP001162085"/>
    </source>
</evidence>
<keyword evidence="1" id="KW-0175">Coiled coil</keyword>
<dbReference type="Pfam" id="PF04437">
    <property type="entry name" value="RINT1_TIP1"/>
    <property type="match status" value="1"/>
</dbReference>
<dbReference type="Gene3D" id="6.10.280.210">
    <property type="entry name" value="Dsl1p vesicle tethering complex, Tip20p subunit, domain A"/>
    <property type="match status" value="1"/>
</dbReference>
<dbReference type="PANTHER" id="PTHR13520:SF0">
    <property type="entry name" value="RAD50-INTERACTING PROTEIN 1"/>
    <property type="match status" value="1"/>
</dbReference>
<organism evidence="2 3">
    <name type="scientific">Saccharomyces uvarum</name>
    <name type="common">Yeast</name>
    <name type="synonym">Saccharomyces bayanus var. uvarum</name>
    <dbReference type="NCBI Taxonomy" id="230603"/>
    <lineage>
        <taxon>Eukaryota</taxon>
        <taxon>Fungi</taxon>
        <taxon>Dikarya</taxon>
        <taxon>Ascomycota</taxon>
        <taxon>Saccharomycotina</taxon>
        <taxon>Saccharomycetes</taxon>
        <taxon>Saccharomycetales</taxon>
        <taxon>Saccharomycetaceae</taxon>
        <taxon>Saccharomyces</taxon>
    </lineage>
</organism>
<dbReference type="Gene3D" id="1.20.58.1420">
    <property type="entry name" value="Dsl1p vesicle tethering complex, Tip20p subunit, domain B"/>
    <property type="match status" value="1"/>
</dbReference>
<dbReference type="PANTHER" id="PTHR13520">
    <property type="entry name" value="RAD50-INTERACTING PROTEIN 1 RINT-1"/>
    <property type="match status" value="1"/>
</dbReference>
<dbReference type="PROSITE" id="PS51386">
    <property type="entry name" value="RINT1_TIP20"/>
    <property type="match status" value="1"/>
</dbReference>
<dbReference type="InterPro" id="IPR042042">
    <property type="entry name" value="Tip20p_domB"/>
</dbReference>
<gene>
    <name evidence="2" type="primary">SUVZ07G1060</name>
    <name evidence="2" type="ORF">SUVZ_07G1060</name>
</gene>
<dbReference type="InterPro" id="IPR007528">
    <property type="entry name" value="RINT1_Tip20"/>
</dbReference>
<protein>
    <recommendedName>
        <fullName evidence="4">Protein transport protein TIP20</fullName>
    </recommendedName>
</protein>
<reference evidence="2" key="1">
    <citation type="submission" date="2022-10" db="EMBL/GenBank/DDBJ databases">
        <authorList>
            <person name="Byrne P K."/>
        </authorList>
    </citation>
    <scope>NUCLEOTIDE SEQUENCE</scope>
    <source>
        <strain evidence="2">ZP964</strain>
    </source>
</reference>
<proteinExistence type="predicted"/>
<accession>A0ABN8WWA7</accession>
<feature type="coiled-coil region" evidence="1">
    <location>
        <begin position="8"/>
        <end position="35"/>
    </location>
</feature>